<dbReference type="Proteomes" id="UP001596368">
    <property type="component" value="Unassembled WGS sequence"/>
</dbReference>
<name>A0ABD5XNH9_9EURY</name>
<organism evidence="2 3">
    <name type="scientific">Halobaculum litoreum</name>
    <dbReference type="NCBI Taxonomy" id="3031998"/>
    <lineage>
        <taxon>Archaea</taxon>
        <taxon>Methanobacteriati</taxon>
        <taxon>Methanobacteriota</taxon>
        <taxon>Stenosarchaea group</taxon>
        <taxon>Halobacteria</taxon>
        <taxon>Halobacteriales</taxon>
        <taxon>Haloferacaceae</taxon>
        <taxon>Halobaculum</taxon>
    </lineage>
</organism>
<dbReference type="SMART" id="SM00567">
    <property type="entry name" value="EZ_HEAT"/>
    <property type="match status" value="3"/>
</dbReference>
<evidence type="ECO:0000313" key="2">
    <source>
        <dbReference type="EMBL" id="MFC7136186.1"/>
    </source>
</evidence>
<dbReference type="Gene3D" id="1.25.10.10">
    <property type="entry name" value="Leucine-rich Repeat Variant"/>
    <property type="match status" value="1"/>
</dbReference>
<protein>
    <submittedName>
        <fullName evidence="2">HEAT repeat domain-containing protein</fullName>
    </submittedName>
</protein>
<sequence length="190" mass="19610">MADDAGPVRRNALIALAKLDAVAPDRLRERLKRDRHPPVREYAAEWLGERPGDAETTVRVLAAVLARDGEAFVRANAASSLGEIGSDRAVEALETQGLGDRSDDVQRAAKRALATARGEDPDEIDLGDPPAPGGGPDTPAESPASGAPRSAVGRGPPSGGRGGSGPIGRGTASPPSTATRRTDRDGGDRR</sequence>
<comment type="caution">
    <text evidence="2">The sequence shown here is derived from an EMBL/GenBank/DDBJ whole genome shotgun (WGS) entry which is preliminary data.</text>
</comment>
<feature type="region of interest" description="Disordered" evidence="1">
    <location>
        <begin position="95"/>
        <end position="190"/>
    </location>
</feature>
<gene>
    <name evidence="2" type="ORF">ACFQRB_05670</name>
</gene>
<accession>A0ABD5XNH9</accession>
<dbReference type="EMBL" id="JBHSZG010000001">
    <property type="protein sequence ID" value="MFC7136186.1"/>
    <property type="molecule type" value="Genomic_DNA"/>
</dbReference>
<dbReference type="InterPro" id="IPR016024">
    <property type="entry name" value="ARM-type_fold"/>
</dbReference>
<dbReference type="AlphaFoldDB" id="A0ABD5XNH9"/>
<dbReference type="InterPro" id="IPR004155">
    <property type="entry name" value="PBS_lyase_HEAT"/>
</dbReference>
<dbReference type="SUPFAM" id="SSF48371">
    <property type="entry name" value="ARM repeat"/>
    <property type="match status" value="1"/>
</dbReference>
<evidence type="ECO:0000313" key="3">
    <source>
        <dbReference type="Proteomes" id="UP001596368"/>
    </source>
</evidence>
<feature type="compositionally biased region" description="Gly residues" evidence="1">
    <location>
        <begin position="156"/>
        <end position="168"/>
    </location>
</feature>
<proteinExistence type="predicted"/>
<keyword evidence="3" id="KW-1185">Reference proteome</keyword>
<dbReference type="InterPro" id="IPR011989">
    <property type="entry name" value="ARM-like"/>
</dbReference>
<dbReference type="Pfam" id="PF13646">
    <property type="entry name" value="HEAT_2"/>
    <property type="match status" value="1"/>
</dbReference>
<evidence type="ECO:0000256" key="1">
    <source>
        <dbReference type="SAM" id="MobiDB-lite"/>
    </source>
</evidence>
<reference evidence="2 3" key="1">
    <citation type="journal article" date="2019" name="Int. J. Syst. Evol. Microbiol.">
        <title>The Global Catalogue of Microorganisms (GCM) 10K type strain sequencing project: providing services to taxonomists for standard genome sequencing and annotation.</title>
        <authorList>
            <consortium name="The Broad Institute Genomics Platform"/>
            <consortium name="The Broad Institute Genome Sequencing Center for Infectious Disease"/>
            <person name="Wu L."/>
            <person name="Ma J."/>
        </authorList>
    </citation>
    <scope>NUCLEOTIDE SEQUENCE [LARGE SCALE GENOMIC DNA]</scope>
    <source>
        <strain evidence="2 3">DT92</strain>
    </source>
</reference>
<feature type="compositionally biased region" description="Basic and acidic residues" evidence="1">
    <location>
        <begin position="180"/>
        <end position="190"/>
    </location>
</feature>